<proteinExistence type="predicted"/>
<protein>
    <submittedName>
        <fullName evidence="1">Uncharacterized protein</fullName>
    </submittedName>
</protein>
<accession>A0A0E9PV26</accession>
<dbReference type="EMBL" id="GBXM01100111">
    <property type="protein sequence ID" value="JAH08466.1"/>
    <property type="molecule type" value="Transcribed_RNA"/>
</dbReference>
<name>A0A0E9PV26_ANGAN</name>
<sequence>MRLRTQRQLNEKTPALFTARASRAFPELSERASPPCHCWSLF</sequence>
<reference evidence="1" key="1">
    <citation type="submission" date="2014-11" db="EMBL/GenBank/DDBJ databases">
        <authorList>
            <person name="Amaro Gonzalez C."/>
        </authorList>
    </citation>
    <scope>NUCLEOTIDE SEQUENCE</scope>
</reference>
<evidence type="ECO:0000313" key="1">
    <source>
        <dbReference type="EMBL" id="JAH08466.1"/>
    </source>
</evidence>
<dbReference type="AlphaFoldDB" id="A0A0E9PV26"/>
<reference evidence="1" key="2">
    <citation type="journal article" date="2015" name="Fish Shellfish Immunol.">
        <title>Early steps in the European eel (Anguilla anguilla)-Vibrio vulnificus interaction in the gills: Role of the RtxA13 toxin.</title>
        <authorList>
            <person name="Callol A."/>
            <person name="Pajuelo D."/>
            <person name="Ebbesson L."/>
            <person name="Teles M."/>
            <person name="MacKenzie S."/>
            <person name="Amaro C."/>
        </authorList>
    </citation>
    <scope>NUCLEOTIDE SEQUENCE</scope>
</reference>
<organism evidence="1">
    <name type="scientific">Anguilla anguilla</name>
    <name type="common">European freshwater eel</name>
    <name type="synonym">Muraena anguilla</name>
    <dbReference type="NCBI Taxonomy" id="7936"/>
    <lineage>
        <taxon>Eukaryota</taxon>
        <taxon>Metazoa</taxon>
        <taxon>Chordata</taxon>
        <taxon>Craniata</taxon>
        <taxon>Vertebrata</taxon>
        <taxon>Euteleostomi</taxon>
        <taxon>Actinopterygii</taxon>
        <taxon>Neopterygii</taxon>
        <taxon>Teleostei</taxon>
        <taxon>Anguilliformes</taxon>
        <taxon>Anguillidae</taxon>
        <taxon>Anguilla</taxon>
    </lineage>
</organism>